<comment type="caution">
    <text evidence="1">The sequence shown here is derived from an EMBL/GenBank/DDBJ whole genome shotgun (WGS) entry which is preliminary data.</text>
</comment>
<sequence>MLFENLFPAEQLLAFGGVCELHLSNYKLEYCGLPNPKMPFTLGTVIFYLKTPTMPLETSFLNFKLIIVVCLFKVP</sequence>
<evidence type="ECO:0000313" key="1">
    <source>
        <dbReference type="EMBL" id="KRY60359.1"/>
    </source>
</evidence>
<evidence type="ECO:0000313" key="2">
    <source>
        <dbReference type="Proteomes" id="UP000054653"/>
    </source>
</evidence>
<proteinExistence type="predicted"/>
<protein>
    <submittedName>
        <fullName evidence="1">Uncharacterized protein</fullName>
    </submittedName>
</protein>
<gene>
    <name evidence="1" type="ORF">T03_15059</name>
</gene>
<organism evidence="1 2">
    <name type="scientific">Trichinella britovi</name>
    <name type="common">Parasitic roundworm</name>
    <dbReference type="NCBI Taxonomy" id="45882"/>
    <lineage>
        <taxon>Eukaryota</taxon>
        <taxon>Metazoa</taxon>
        <taxon>Ecdysozoa</taxon>
        <taxon>Nematoda</taxon>
        <taxon>Enoplea</taxon>
        <taxon>Dorylaimia</taxon>
        <taxon>Trichinellida</taxon>
        <taxon>Trichinellidae</taxon>
        <taxon>Trichinella</taxon>
    </lineage>
</organism>
<reference evidence="1 2" key="1">
    <citation type="submission" date="2015-01" db="EMBL/GenBank/DDBJ databases">
        <title>Evolution of Trichinella species and genotypes.</title>
        <authorList>
            <person name="Korhonen P.K."/>
            <person name="Edoardo P."/>
            <person name="Giuseppe L.R."/>
            <person name="Gasser R.B."/>
        </authorList>
    </citation>
    <scope>NUCLEOTIDE SEQUENCE [LARGE SCALE GENOMIC DNA]</scope>
    <source>
        <strain evidence="1">ISS120</strain>
    </source>
</reference>
<name>A0A0V1DFK6_TRIBR</name>
<keyword evidence="2" id="KW-1185">Reference proteome</keyword>
<dbReference type="AlphaFoldDB" id="A0A0V1DFK6"/>
<dbReference type="Proteomes" id="UP000054653">
    <property type="component" value="Unassembled WGS sequence"/>
</dbReference>
<accession>A0A0V1DFK6</accession>
<dbReference type="EMBL" id="JYDI01000006">
    <property type="protein sequence ID" value="KRY60359.1"/>
    <property type="molecule type" value="Genomic_DNA"/>
</dbReference>